<evidence type="ECO:0000313" key="2">
    <source>
        <dbReference type="Proteomes" id="UP000183832"/>
    </source>
</evidence>
<accession>A0A1J1HY24</accession>
<dbReference type="Proteomes" id="UP000183832">
    <property type="component" value="Unassembled WGS sequence"/>
</dbReference>
<evidence type="ECO:0000313" key="1">
    <source>
        <dbReference type="EMBL" id="CRK92236.1"/>
    </source>
</evidence>
<keyword evidence="2" id="KW-1185">Reference proteome</keyword>
<gene>
    <name evidence="1" type="ORF">CLUMA_CG005789</name>
</gene>
<organism evidence="1 2">
    <name type="scientific">Clunio marinus</name>
    <dbReference type="NCBI Taxonomy" id="568069"/>
    <lineage>
        <taxon>Eukaryota</taxon>
        <taxon>Metazoa</taxon>
        <taxon>Ecdysozoa</taxon>
        <taxon>Arthropoda</taxon>
        <taxon>Hexapoda</taxon>
        <taxon>Insecta</taxon>
        <taxon>Pterygota</taxon>
        <taxon>Neoptera</taxon>
        <taxon>Endopterygota</taxon>
        <taxon>Diptera</taxon>
        <taxon>Nematocera</taxon>
        <taxon>Chironomoidea</taxon>
        <taxon>Chironomidae</taxon>
        <taxon>Clunio</taxon>
    </lineage>
</organism>
<sequence length="89" mass="10735">MSVEEKENIEKKRKKECRLNKFPCLNDGDDGDDEKLMEMKKRNDLINSCNQSKWNSFNQLTMQLKLMGVCRRRDFVFIRRVPENIHEIE</sequence>
<reference evidence="1 2" key="1">
    <citation type="submission" date="2015-04" db="EMBL/GenBank/DDBJ databases">
        <authorList>
            <person name="Syromyatnikov M.Y."/>
            <person name="Popov V.N."/>
        </authorList>
    </citation>
    <scope>NUCLEOTIDE SEQUENCE [LARGE SCALE GENOMIC DNA]</scope>
</reference>
<name>A0A1J1HY24_9DIPT</name>
<dbReference type="AlphaFoldDB" id="A0A1J1HY24"/>
<dbReference type="EMBL" id="CVRI01000024">
    <property type="protein sequence ID" value="CRK92236.1"/>
    <property type="molecule type" value="Genomic_DNA"/>
</dbReference>
<proteinExistence type="predicted"/>
<protein>
    <submittedName>
        <fullName evidence="1">CLUMA_CG005789, isoform A</fullName>
    </submittedName>
</protein>